<dbReference type="Gene3D" id="3.40.630.30">
    <property type="match status" value="1"/>
</dbReference>
<comment type="caution">
    <text evidence="2">The sequence shown here is derived from an EMBL/GenBank/DDBJ whole genome shotgun (WGS) entry which is preliminary data.</text>
</comment>
<evidence type="ECO:0000313" key="3">
    <source>
        <dbReference type="Proteomes" id="UP000321518"/>
    </source>
</evidence>
<dbReference type="GO" id="GO:0016747">
    <property type="term" value="F:acyltransferase activity, transferring groups other than amino-acyl groups"/>
    <property type="evidence" value="ECO:0007669"/>
    <property type="project" value="InterPro"/>
</dbReference>
<dbReference type="PANTHER" id="PTHR43415:SF3">
    <property type="entry name" value="GNAT-FAMILY ACETYLTRANSFERASE"/>
    <property type="match status" value="1"/>
</dbReference>
<feature type="domain" description="N-acetyltransferase" evidence="1">
    <location>
        <begin position="46"/>
        <end position="190"/>
    </location>
</feature>
<dbReference type="EMBL" id="BJWK01000012">
    <property type="protein sequence ID" value="GEM10685.1"/>
    <property type="molecule type" value="Genomic_DNA"/>
</dbReference>
<dbReference type="InterPro" id="IPR016181">
    <property type="entry name" value="Acyl_CoA_acyltransferase"/>
</dbReference>
<keyword evidence="2" id="KW-0808">Transferase</keyword>
<sequence>MYPPILAPSPFHSARLVYRAVDWDKDESFFVDAFAHEATQFGTMGSMTRPLNKKALEGTKEFTEKALLSIMFCLPLSSQEPTNAGEAVGWVNLHMEEMDRRNQHRCAQFGLTVHPMHQGKGYGTEAMDWMLERAFIGFGLNRVQGNVFAWNKPAFRVYEKVGFVVEGRRRKALWIQGAWRDDILIAILADDWFARHPEKRPQVAGEA</sequence>
<accession>A0A511KL70</accession>
<dbReference type="AlphaFoldDB" id="A0A511KL70"/>
<dbReference type="PROSITE" id="PS51186">
    <property type="entry name" value="GNAT"/>
    <property type="match status" value="1"/>
</dbReference>
<gene>
    <name evidence="2" type="ORF">Rt10032_c12g4702</name>
</gene>
<name>A0A511KL70_RHOTO</name>
<dbReference type="SUPFAM" id="SSF55729">
    <property type="entry name" value="Acyl-CoA N-acyltransferases (Nat)"/>
    <property type="match status" value="1"/>
</dbReference>
<evidence type="ECO:0000259" key="1">
    <source>
        <dbReference type="PROSITE" id="PS51186"/>
    </source>
</evidence>
<reference evidence="2 3" key="1">
    <citation type="submission" date="2019-07" db="EMBL/GenBank/DDBJ databases">
        <title>Rhodotorula toruloides NBRC10032 genome sequencing.</title>
        <authorList>
            <person name="Shida Y."/>
            <person name="Takaku H."/>
            <person name="Ogasawara W."/>
            <person name="Mori K."/>
        </authorList>
    </citation>
    <scope>NUCLEOTIDE SEQUENCE [LARGE SCALE GENOMIC DNA]</scope>
    <source>
        <strain evidence="2 3">NBRC10032</strain>
    </source>
</reference>
<dbReference type="CDD" id="cd04301">
    <property type="entry name" value="NAT_SF"/>
    <property type="match status" value="1"/>
</dbReference>
<proteinExistence type="predicted"/>
<organism evidence="2 3">
    <name type="scientific">Rhodotorula toruloides</name>
    <name type="common">Yeast</name>
    <name type="synonym">Rhodosporidium toruloides</name>
    <dbReference type="NCBI Taxonomy" id="5286"/>
    <lineage>
        <taxon>Eukaryota</taxon>
        <taxon>Fungi</taxon>
        <taxon>Dikarya</taxon>
        <taxon>Basidiomycota</taxon>
        <taxon>Pucciniomycotina</taxon>
        <taxon>Microbotryomycetes</taxon>
        <taxon>Sporidiobolales</taxon>
        <taxon>Sporidiobolaceae</taxon>
        <taxon>Rhodotorula</taxon>
    </lineage>
</organism>
<dbReference type="Pfam" id="PF13302">
    <property type="entry name" value="Acetyltransf_3"/>
    <property type="match status" value="1"/>
</dbReference>
<dbReference type="OrthoDB" id="630895at2759"/>
<protein>
    <submittedName>
        <fullName evidence="2">GNAT family acetyltransferase</fullName>
    </submittedName>
</protein>
<dbReference type="PANTHER" id="PTHR43415">
    <property type="entry name" value="SPERMIDINE N(1)-ACETYLTRANSFERASE"/>
    <property type="match status" value="1"/>
</dbReference>
<evidence type="ECO:0000313" key="2">
    <source>
        <dbReference type="EMBL" id="GEM10685.1"/>
    </source>
</evidence>
<dbReference type="InterPro" id="IPR000182">
    <property type="entry name" value="GNAT_dom"/>
</dbReference>
<dbReference type="Proteomes" id="UP000321518">
    <property type="component" value="Unassembled WGS sequence"/>
</dbReference>